<evidence type="ECO:0000313" key="3">
    <source>
        <dbReference type="Proteomes" id="UP000054107"/>
    </source>
</evidence>
<accession>A0A0B7MWA6</accession>
<evidence type="ECO:0000256" key="1">
    <source>
        <dbReference type="SAM" id="MobiDB-lite"/>
    </source>
</evidence>
<protein>
    <submittedName>
        <fullName evidence="2">Uncharacterized protein</fullName>
    </submittedName>
</protein>
<feature type="compositionally biased region" description="Polar residues" evidence="1">
    <location>
        <begin position="1"/>
        <end position="12"/>
    </location>
</feature>
<name>A0A0B7MWA6_9FUNG</name>
<organism evidence="2 3">
    <name type="scientific">Parasitella parasitica</name>
    <dbReference type="NCBI Taxonomy" id="35722"/>
    <lineage>
        <taxon>Eukaryota</taxon>
        <taxon>Fungi</taxon>
        <taxon>Fungi incertae sedis</taxon>
        <taxon>Mucoromycota</taxon>
        <taxon>Mucoromycotina</taxon>
        <taxon>Mucoromycetes</taxon>
        <taxon>Mucorales</taxon>
        <taxon>Mucorineae</taxon>
        <taxon>Mucoraceae</taxon>
        <taxon>Parasitella</taxon>
    </lineage>
</organism>
<sequence length="102" mass="11263">MSDHQNNATSENAGRLRQMFKDLQVADASSKPSKKRQTTSAPKRVQKSQKKARLQLPSIKKPVREAYASAACENKPTSARVRNPLARKNGSIRNSAKDADKS</sequence>
<dbReference type="AlphaFoldDB" id="A0A0B7MWA6"/>
<reference evidence="2 3" key="1">
    <citation type="submission" date="2014-09" db="EMBL/GenBank/DDBJ databases">
        <authorList>
            <person name="Ellenberger Sabrina"/>
        </authorList>
    </citation>
    <scope>NUCLEOTIDE SEQUENCE [LARGE SCALE GENOMIC DNA]</scope>
    <source>
        <strain evidence="2 3">CBS 412.66</strain>
    </source>
</reference>
<evidence type="ECO:0000313" key="2">
    <source>
        <dbReference type="EMBL" id="CEP09387.1"/>
    </source>
</evidence>
<proteinExistence type="predicted"/>
<gene>
    <name evidence="2" type="primary">PARPA_02881.1 scaffold 5990</name>
</gene>
<feature type="non-terminal residue" evidence="2">
    <location>
        <position position="102"/>
    </location>
</feature>
<dbReference type="Proteomes" id="UP000054107">
    <property type="component" value="Unassembled WGS sequence"/>
</dbReference>
<keyword evidence="3" id="KW-1185">Reference proteome</keyword>
<feature type="compositionally biased region" description="Basic residues" evidence="1">
    <location>
        <begin position="44"/>
        <end position="53"/>
    </location>
</feature>
<feature type="region of interest" description="Disordered" evidence="1">
    <location>
        <begin position="1"/>
        <end position="102"/>
    </location>
</feature>
<dbReference type="EMBL" id="LN721622">
    <property type="protein sequence ID" value="CEP09387.1"/>
    <property type="molecule type" value="Genomic_DNA"/>
</dbReference>